<dbReference type="RefSeq" id="XP_022662507.1">
    <property type="nucleotide sequence ID" value="XM_022806772.1"/>
</dbReference>
<protein>
    <submittedName>
        <fullName evidence="1">Uncharacterized protein</fullName>
    </submittedName>
</protein>
<name>A0A7M7MAR5_VARDE</name>
<dbReference type="InParanoid" id="A0A7M7MAR5"/>
<organism evidence="1 2">
    <name type="scientific">Varroa destructor</name>
    <name type="common">Honeybee mite</name>
    <dbReference type="NCBI Taxonomy" id="109461"/>
    <lineage>
        <taxon>Eukaryota</taxon>
        <taxon>Metazoa</taxon>
        <taxon>Ecdysozoa</taxon>
        <taxon>Arthropoda</taxon>
        <taxon>Chelicerata</taxon>
        <taxon>Arachnida</taxon>
        <taxon>Acari</taxon>
        <taxon>Parasitiformes</taxon>
        <taxon>Mesostigmata</taxon>
        <taxon>Gamasina</taxon>
        <taxon>Dermanyssoidea</taxon>
        <taxon>Varroidae</taxon>
        <taxon>Varroa</taxon>
    </lineage>
</organism>
<evidence type="ECO:0000313" key="1">
    <source>
        <dbReference type="EnsemblMetazoa" id="XP_022662507"/>
    </source>
</evidence>
<dbReference type="AlphaFoldDB" id="A0A7M7MAR5"/>
<dbReference type="InterPro" id="IPR015943">
    <property type="entry name" value="WD40/YVTN_repeat-like_dom_sf"/>
</dbReference>
<dbReference type="OrthoDB" id="6500772at2759"/>
<dbReference type="Gene3D" id="2.130.10.10">
    <property type="entry name" value="YVTN repeat-like/Quinoprotein amine dehydrogenase"/>
    <property type="match status" value="1"/>
</dbReference>
<sequence length="514" mass="56720">MCSLQEPFGTLAIAGDMRGAGGSLLAAGPSGDTVIASVSPSCVALLRPDYSQPIRSWFSKPSTPFTTTAVWDSVNNKLVSASQTKVLAWTNSEKAVPTVVADCQSDVLCFVPYSAGVAVICKNGLTFQLQYERPNWEVQMSPAVRGTFSWAAILELNGKTVVLLVAEDGKSVARFPLGDPNSKATIKLPAKFTITACCTHNNTLFVGNSQGKVLLLDEELLIPSKIDLKLEEPDHLTALISCDRDILVASQTQVSLWDIQFGLMKASIRIAFSPWVNKCLFYNGNKALLVHTSLMVLPMKIQKWSLAALTGSKKRKSEKKATGCAELCNSFVSQVDNWSPTDMQRYLQQVDDHSEVLIVKCWKRILNVDPNHQAIVNKLLITRHECHKLTAVLHESLSMEEVQRSIDLLASCMAQVTLVQLGGGVLEALMDWACHLVDAHRNALKVSLRSENESINGCLLKLEKSLRRIEGLSQDLVDSQYNLKVALDKIDRIAVPREKLYWVEPWPFLNNKSS</sequence>
<accession>A0A7M7MAR5</accession>
<dbReference type="SUPFAM" id="SSF50978">
    <property type="entry name" value="WD40 repeat-like"/>
    <property type="match status" value="1"/>
</dbReference>
<evidence type="ECO:0000313" key="2">
    <source>
        <dbReference type="Proteomes" id="UP000594260"/>
    </source>
</evidence>
<keyword evidence="2" id="KW-1185">Reference proteome</keyword>
<dbReference type="EnsemblMetazoa" id="XM_022806772">
    <property type="protein sequence ID" value="XP_022662507"/>
    <property type="gene ID" value="LOC111250863"/>
</dbReference>
<dbReference type="KEGG" id="vde:111250863"/>
<proteinExistence type="predicted"/>
<dbReference type="InterPro" id="IPR036322">
    <property type="entry name" value="WD40_repeat_dom_sf"/>
</dbReference>
<dbReference type="Proteomes" id="UP000594260">
    <property type="component" value="Unplaced"/>
</dbReference>
<dbReference type="GeneID" id="111250863"/>
<reference evidence="1" key="1">
    <citation type="submission" date="2021-01" db="UniProtKB">
        <authorList>
            <consortium name="EnsemblMetazoa"/>
        </authorList>
    </citation>
    <scope>IDENTIFICATION</scope>
</reference>
<dbReference type="OMA" id="FTCPVVY"/>